<dbReference type="Proteomes" id="UP000275385">
    <property type="component" value="Unassembled WGS sequence"/>
</dbReference>
<dbReference type="AlphaFoldDB" id="A0A420Y1E0"/>
<evidence type="ECO:0000313" key="2">
    <source>
        <dbReference type="Proteomes" id="UP000275385"/>
    </source>
</evidence>
<organism evidence="1 2">
    <name type="scientific">Coniochaeta pulveracea</name>
    <dbReference type="NCBI Taxonomy" id="177199"/>
    <lineage>
        <taxon>Eukaryota</taxon>
        <taxon>Fungi</taxon>
        <taxon>Dikarya</taxon>
        <taxon>Ascomycota</taxon>
        <taxon>Pezizomycotina</taxon>
        <taxon>Sordariomycetes</taxon>
        <taxon>Sordariomycetidae</taxon>
        <taxon>Coniochaetales</taxon>
        <taxon>Coniochaetaceae</taxon>
        <taxon>Coniochaeta</taxon>
    </lineage>
</organism>
<protein>
    <recommendedName>
        <fullName evidence="3">Integral membrane protein</fullName>
    </recommendedName>
</protein>
<comment type="caution">
    <text evidence="1">The sequence shown here is derived from an EMBL/GenBank/DDBJ whole genome shotgun (WGS) entry which is preliminary data.</text>
</comment>
<keyword evidence="2" id="KW-1185">Reference proteome</keyword>
<evidence type="ECO:0008006" key="3">
    <source>
        <dbReference type="Google" id="ProtNLM"/>
    </source>
</evidence>
<reference evidence="1 2" key="1">
    <citation type="submission" date="2018-08" db="EMBL/GenBank/DDBJ databases">
        <title>Draft genome of the lignicolous fungus Coniochaeta pulveracea.</title>
        <authorList>
            <person name="Borstlap C.J."/>
            <person name="De Witt R.N."/>
            <person name="Botha A."/>
            <person name="Volschenk H."/>
        </authorList>
    </citation>
    <scope>NUCLEOTIDE SEQUENCE [LARGE SCALE GENOMIC DNA]</scope>
    <source>
        <strain evidence="1 2">CAB683</strain>
    </source>
</reference>
<dbReference type="EMBL" id="QVQW01000068">
    <property type="protein sequence ID" value="RKU41742.1"/>
    <property type="molecule type" value="Genomic_DNA"/>
</dbReference>
<accession>A0A420Y1E0</accession>
<name>A0A420Y1E0_9PEZI</name>
<sequence>MCRFSKTRMKDYLWKEAVSSRNLEPAVEWMRRRSSIPDCKGVDGVKGKDSAALGIKWYSPGTWVQVGDNTFLVCEACYEDEVLINQFSHYFTPFPNPQSADAVWACDMAMPFVQNEYEAKGKVGDWQGFVEEAKARMGVPPCPKAAHVQAYGRNWYVPKGASDLSFVLCQACFVDQVLHSGEEHRWEPSAQLNNDLARTHTVTCDRGAMFNVSVLFSAAHEKKDFSLFWSGLDKLRREKPCESEGIAGGTWYTLPSRPSNFGVCAACYAGILEPLQVARFFVPMSTSGGEEKLLCCLNLGHPRLSPFFLRVYEMYITLDPRALDVYASEYAAVPACPRDQDVKSRRWYGWGDCTICPECYLDFARNSPLAELMEFRDTFRDESTICEMYSPRMRNLYTECSTSPASPASLQPLLAFSIQRRMVWIETIPKIKMLMFQQRMAFQQQQTANITSSFYKAAGGMEEAMYGSRYTYSAPGVGYGFHNMNYLKGAQYEQQALGHMASVGAPVAIVGELERRWRAVE</sequence>
<evidence type="ECO:0000313" key="1">
    <source>
        <dbReference type="EMBL" id="RKU41742.1"/>
    </source>
</evidence>
<gene>
    <name evidence="1" type="ORF">DL546_000573</name>
</gene>
<proteinExistence type="predicted"/>
<dbReference type="STRING" id="177199.A0A420Y1E0"/>
<dbReference type="OrthoDB" id="5324692at2759"/>